<dbReference type="Pfam" id="PF04371">
    <property type="entry name" value="PAD_porph"/>
    <property type="match status" value="1"/>
</dbReference>
<keyword evidence="1" id="KW-0378">Hydrolase</keyword>
<dbReference type="EMBL" id="JAPQKT010000001">
    <property type="protein sequence ID" value="KAJ5242851.1"/>
    <property type="molecule type" value="Genomic_DNA"/>
</dbReference>
<dbReference type="GO" id="GO:0009446">
    <property type="term" value="P:putrescine biosynthetic process"/>
    <property type="evidence" value="ECO:0007669"/>
    <property type="project" value="InterPro"/>
</dbReference>
<reference evidence="2" key="1">
    <citation type="submission" date="2022-11" db="EMBL/GenBank/DDBJ databases">
        <authorList>
            <person name="Petersen C."/>
        </authorList>
    </citation>
    <scope>NUCLEOTIDE SEQUENCE</scope>
    <source>
        <strain evidence="2">IBT 23319</strain>
    </source>
</reference>
<comment type="caution">
    <text evidence="2">The sequence shown here is derived from an EMBL/GenBank/DDBJ whole genome shotgun (WGS) entry which is preliminary data.</text>
</comment>
<dbReference type="PANTHER" id="PTHR31377:SF0">
    <property type="entry name" value="AGMATINE DEIMINASE-RELATED"/>
    <property type="match status" value="1"/>
</dbReference>
<dbReference type="GO" id="GO:0004668">
    <property type="term" value="F:protein-arginine deiminase activity"/>
    <property type="evidence" value="ECO:0007669"/>
    <property type="project" value="InterPro"/>
</dbReference>
<dbReference type="GO" id="GO:0047632">
    <property type="term" value="F:agmatine deiminase activity"/>
    <property type="evidence" value="ECO:0007669"/>
    <property type="project" value="TreeGrafter"/>
</dbReference>
<dbReference type="InterPro" id="IPR007466">
    <property type="entry name" value="Peptidyl-Arg-deiminase_porph"/>
</dbReference>
<accession>A0A9W9PEB2</accession>
<name>A0A9W9PEB2_PENCI</name>
<dbReference type="GeneID" id="81379265"/>
<sequence length="405" mass="45562">MYYSYIHPAGYYYLTSIHTDTPWQTKNQNTSTSPKQPPHLATILSFPSHSSTFPALYDKTCAEIVELAATIAHFEPVRLHVRPEDQTHAQNLVNNRMIQAPPSEQSRITLIPAPTNHIWVRDTGPMYVRSAKNPKERHAIDFRFCEWGNSLGELIFNDSPDKKGAMRDGSDWPILDAGRRAENTAFAQRVLELEGAGVPRVVSKVRLEGGGIEMDGEGTFMAMESSVTVNSRNEGISKEEIEDELRRLLGVKKFIWIPGREGLDITDYHIDAEARFIRPGVVVVGKPHRKCKKVFWDVYREMRDILDVAIDAQGRKLEVIDIEEPDPELLQGDVPGEETDVAASYVNFYFTNGGLVIPAFGDVEMDRRALDTLQKLVPEREVRQVAVNALPRTGGVLHCTTQQVL</sequence>
<dbReference type="Gene3D" id="3.75.10.10">
    <property type="entry name" value="L-arginine/glycine Amidinotransferase, Chain A"/>
    <property type="match status" value="1"/>
</dbReference>
<evidence type="ECO:0000256" key="1">
    <source>
        <dbReference type="ARBA" id="ARBA00022801"/>
    </source>
</evidence>
<dbReference type="OrthoDB" id="544103at2759"/>
<dbReference type="AlphaFoldDB" id="A0A9W9PEB2"/>
<evidence type="ECO:0000313" key="2">
    <source>
        <dbReference type="EMBL" id="KAJ5242851.1"/>
    </source>
</evidence>
<keyword evidence="3" id="KW-1185">Reference proteome</keyword>
<dbReference type="PANTHER" id="PTHR31377">
    <property type="entry name" value="AGMATINE DEIMINASE-RELATED"/>
    <property type="match status" value="1"/>
</dbReference>
<dbReference type="SUPFAM" id="SSF55909">
    <property type="entry name" value="Pentein"/>
    <property type="match status" value="1"/>
</dbReference>
<evidence type="ECO:0000313" key="3">
    <source>
        <dbReference type="Proteomes" id="UP001147733"/>
    </source>
</evidence>
<gene>
    <name evidence="2" type="ORF">N7469_001178</name>
</gene>
<protein>
    <submittedName>
        <fullName evidence="2">Uncharacterized protein</fullName>
    </submittedName>
</protein>
<dbReference type="Proteomes" id="UP001147733">
    <property type="component" value="Unassembled WGS sequence"/>
</dbReference>
<organism evidence="2 3">
    <name type="scientific">Penicillium citrinum</name>
    <dbReference type="NCBI Taxonomy" id="5077"/>
    <lineage>
        <taxon>Eukaryota</taxon>
        <taxon>Fungi</taxon>
        <taxon>Dikarya</taxon>
        <taxon>Ascomycota</taxon>
        <taxon>Pezizomycotina</taxon>
        <taxon>Eurotiomycetes</taxon>
        <taxon>Eurotiomycetidae</taxon>
        <taxon>Eurotiales</taxon>
        <taxon>Aspergillaceae</taxon>
        <taxon>Penicillium</taxon>
    </lineage>
</organism>
<proteinExistence type="predicted"/>
<reference evidence="2" key="2">
    <citation type="journal article" date="2023" name="IMA Fungus">
        <title>Comparative genomic study of the Penicillium genus elucidates a diverse pangenome and 15 lateral gene transfer events.</title>
        <authorList>
            <person name="Petersen C."/>
            <person name="Sorensen T."/>
            <person name="Nielsen M.R."/>
            <person name="Sondergaard T.E."/>
            <person name="Sorensen J.L."/>
            <person name="Fitzpatrick D.A."/>
            <person name="Frisvad J.C."/>
            <person name="Nielsen K.L."/>
        </authorList>
    </citation>
    <scope>NUCLEOTIDE SEQUENCE</scope>
    <source>
        <strain evidence="2">IBT 23319</strain>
    </source>
</reference>
<dbReference type="RefSeq" id="XP_056505855.1">
    <property type="nucleotide sequence ID" value="XM_056640098.1"/>
</dbReference>